<dbReference type="AlphaFoldDB" id="A0A382D8I6"/>
<feature type="non-terminal residue" evidence="1">
    <location>
        <position position="225"/>
    </location>
</feature>
<organism evidence="1">
    <name type="scientific">marine metagenome</name>
    <dbReference type="NCBI Taxonomy" id="408172"/>
    <lineage>
        <taxon>unclassified sequences</taxon>
        <taxon>metagenomes</taxon>
        <taxon>ecological metagenomes</taxon>
    </lineage>
</organism>
<sequence length="225" mass="26851">MKIIDKKIEDILNSEEINSKFISTKHNHLDIHCNILKDNFFLDSYNYFPITEEYYAFKSSFSWGDNVGWRNKRKYEIFFSKNYLSNFNKNKNKFKSLSNIFVLGSSPGNNYYRNMITFFPRVFFLQSRKINIAIHRNCSNKFRNFILAICNQMNIEAHFSFLDDGLYHFIDSQIPQFLNGSVSVKILNELKMNHNKAKEKIYITRQNANYRNLINEEDIVNILKK</sequence>
<dbReference type="EMBL" id="UINC01038158">
    <property type="protein sequence ID" value="SVB34750.1"/>
    <property type="molecule type" value="Genomic_DNA"/>
</dbReference>
<accession>A0A382D8I6</accession>
<name>A0A382D8I6_9ZZZZ</name>
<reference evidence="1" key="1">
    <citation type="submission" date="2018-05" db="EMBL/GenBank/DDBJ databases">
        <authorList>
            <person name="Lanie J.A."/>
            <person name="Ng W.-L."/>
            <person name="Kazmierczak K.M."/>
            <person name="Andrzejewski T.M."/>
            <person name="Davidsen T.M."/>
            <person name="Wayne K.J."/>
            <person name="Tettelin H."/>
            <person name="Glass J.I."/>
            <person name="Rusch D."/>
            <person name="Podicherti R."/>
            <person name="Tsui H.-C.T."/>
            <person name="Winkler M.E."/>
        </authorList>
    </citation>
    <scope>NUCLEOTIDE SEQUENCE</scope>
</reference>
<protein>
    <submittedName>
        <fullName evidence="1">Uncharacterized protein</fullName>
    </submittedName>
</protein>
<proteinExistence type="predicted"/>
<gene>
    <name evidence="1" type="ORF">METZ01_LOCUS187604</name>
</gene>
<evidence type="ECO:0000313" key="1">
    <source>
        <dbReference type="EMBL" id="SVB34750.1"/>
    </source>
</evidence>